<proteinExistence type="predicted"/>
<dbReference type="AlphaFoldDB" id="A0A2P8DDH6"/>
<evidence type="ECO:0000256" key="1">
    <source>
        <dbReference type="SAM" id="MobiDB-lite"/>
    </source>
</evidence>
<organism evidence="3 4">
    <name type="scientific">Taibaiella chishuiensis</name>
    <dbReference type="NCBI Taxonomy" id="1434707"/>
    <lineage>
        <taxon>Bacteria</taxon>
        <taxon>Pseudomonadati</taxon>
        <taxon>Bacteroidota</taxon>
        <taxon>Chitinophagia</taxon>
        <taxon>Chitinophagales</taxon>
        <taxon>Chitinophagaceae</taxon>
        <taxon>Taibaiella</taxon>
    </lineage>
</organism>
<dbReference type="Proteomes" id="UP000240572">
    <property type="component" value="Unassembled WGS sequence"/>
</dbReference>
<dbReference type="EMBL" id="PYGD01000001">
    <property type="protein sequence ID" value="PSK95262.1"/>
    <property type="molecule type" value="Genomic_DNA"/>
</dbReference>
<evidence type="ECO:0000313" key="3">
    <source>
        <dbReference type="EMBL" id="PSK95262.1"/>
    </source>
</evidence>
<evidence type="ECO:0000259" key="2">
    <source>
        <dbReference type="Pfam" id="PF18962"/>
    </source>
</evidence>
<gene>
    <name evidence="3" type="ORF">B0I18_1011428</name>
</gene>
<dbReference type="RefSeq" id="WP_146146676.1">
    <property type="nucleotide sequence ID" value="NZ_PYGD01000001.1"/>
</dbReference>
<feature type="domain" description="Secretion system C-terminal sorting" evidence="2">
    <location>
        <begin position="378"/>
        <end position="447"/>
    </location>
</feature>
<dbReference type="Pfam" id="PF18962">
    <property type="entry name" value="Por_Secre_tail"/>
    <property type="match status" value="1"/>
</dbReference>
<accession>A0A2P8DDH6</accession>
<keyword evidence="4" id="KW-1185">Reference proteome</keyword>
<comment type="caution">
    <text evidence="3">The sequence shown here is derived from an EMBL/GenBank/DDBJ whole genome shotgun (WGS) entry which is preliminary data.</text>
</comment>
<evidence type="ECO:0000313" key="4">
    <source>
        <dbReference type="Proteomes" id="UP000240572"/>
    </source>
</evidence>
<name>A0A2P8DDH6_9BACT</name>
<sequence length="453" mass="48973">MNRIIFYTLLGSLFAAQYGFAQGIKIMPGTTFKLTGGSYNLVLANGAHFENNSPVQTGNLVLKATGAGTSQIRGSAPLSVAQVRLDKTAGQQLVLQKNLDVRQGVYFNSGLLDLNGFDLVLADTALLVNETNASRITGNAGAVQITQNLDAPLAENPGNLGLVITSAANWGSTQVRRSHKNNTNPGGGGASVGRNFRVTPANNSGLSAFLRMYYLDAELNGLDENTLEYFRSEDGGVQWSSIGAAGRNPTQNFVNINGLQTMAMFTLSTLGNPLPLAFTDTRISCAANRVYLEWRYENPVQGAFFRVDKSRDGAVWRNVAAHLKVEASPSYRYSFTDDTEPYPYYRLQYVAVDGSVAYSPVSEVNCRESGYAFKLVQNPVGSQVRVWIQGKTATTVSARVYDLQGRLLLERPAEAVNAGVSYLNIDVSSLAAGVYLLQLGNTSGALWQVKFVK</sequence>
<dbReference type="NCBIfam" id="TIGR04183">
    <property type="entry name" value="Por_Secre_tail"/>
    <property type="match status" value="1"/>
</dbReference>
<dbReference type="InterPro" id="IPR026444">
    <property type="entry name" value="Secre_tail"/>
</dbReference>
<protein>
    <submittedName>
        <fullName evidence="3">Putative secreted protein (Por secretion system target)</fullName>
    </submittedName>
</protein>
<reference evidence="3 4" key="1">
    <citation type="submission" date="2018-03" db="EMBL/GenBank/DDBJ databases">
        <title>Genomic Encyclopedia of Type Strains, Phase III (KMG-III): the genomes of soil and plant-associated and newly described type strains.</title>
        <authorList>
            <person name="Whitman W."/>
        </authorList>
    </citation>
    <scope>NUCLEOTIDE SEQUENCE [LARGE SCALE GENOMIC DNA]</scope>
    <source>
        <strain evidence="3 4">CGMCC 1.12700</strain>
    </source>
</reference>
<feature type="region of interest" description="Disordered" evidence="1">
    <location>
        <begin position="175"/>
        <end position="195"/>
    </location>
</feature>
<dbReference type="OrthoDB" id="665228at2"/>